<keyword evidence="6" id="KW-0472">Membrane</keyword>
<dbReference type="InterPro" id="IPR003423">
    <property type="entry name" value="OMP_efflux"/>
</dbReference>
<evidence type="ECO:0000313" key="9">
    <source>
        <dbReference type="EMBL" id="QHT71271.1"/>
    </source>
</evidence>
<evidence type="ECO:0000256" key="3">
    <source>
        <dbReference type="ARBA" id="ARBA00022448"/>
    </source>
</evidence>
<evidence type="ECO:0000256" key="5">
    <source>
        <dbReference type="ARBA" id="ARBA00022692"/>
    </source>
</evidence>
<evidence type="ECO:0000256" key="7">
    <source>
        <dbReference type="ARBA" id="ARBA00023237"/>
    </source>
</evidence>
<keyword evidence="7" id="KW-0998">Cell outer membrane</keyword>
<keyword evidence="10" id="KW-1185">Reference proteome</keyword>
<dbReference type="Gene3D" id="1.20.1600.10">
    <property type="entry name" value="Outer membrane efflux proteins (OEP)"/>
    <property type="match status" value="1"/>
</dbReference>
<dbReference type="RefSeq" id="WP_162447210.1">
    <property type="nucleotide sequence ID" value="NZ_CP048222.1"/>
</dbReference>
<gene>
    <name evidence="9" type="ORF">GXP67_33770</name>
</gene>
<dbReference type="InterPro" id="IPR051906">
    <property type="entry name" value="TolC-like"/>
</dbReference>
<feature type="coiled-coil region" evidence="8">
    <location>
        <begin position="221"/>
        <end position="248"/>
    </location>
</feature>
<comment type="similarity">
    <text evidence="2">Belongs to the outer membrane factor (OMF) (TC 1.B.17) family.</text>
</comment>
<protein>
    <submittedName>
        <fullName evidence="9">TolC family protein</fullName>
    </submittedName>
</protein>
<dbReference type="AlphaFoldDB" id="A0A6C0GSX4"/>
<evidence type="ECO:0000313" key="10">
    <source>
        <dbReference type="Proteomes" id="UP000480178"/>
    </source>
</evidence>
<sequence>MNNRFYTLSSLRSLPVRWVSILTLILLAGGNTLWAQSAGGPETFSIKDAIEYANVHNSNIKIARYDESIALQRVNEIRGSGLPQININGALDDRLKIPVQLIPASGFGGGGDTTTGTGGEYIRLKFGTKYNASLTGEVTQQIINPSFWVGMKAAKQSSIYYKQATQQTTEQTAYNISNAYYQVIVAQKQLQLLQTNLTSTQKILANTQLQFKNGVAKKVDVSRLQVNANNLQSQLKQAELSLVQVFNTLKFQMGMPIEKQISLSDTTLTFSEEEPVLSENTGNYVENRIEYKLLETNLKLQELDKKNFGSGYFPTLSAYGNYAYQAQRQQFDFFQPAKPWFESSAIGLRLSIPVFDGLQRNARVQQAKIKSLQIEERMNLTKQNINLEVSNSLTQYRNTLQRIESEQQNVQLAQEVYEVTQLEFREGVGTSTDVVEAETSLRQAQNTYITTLLDLYTARLDLERAKGNLLTYLNSK</sequence>
<dbReference type="Pfam" id="PF02321">
    <property type="entry name" value="OEP"/>
    <property type="match status" value="2"/>
</dbReference>
<dbReference type="PANTHER" id="PTHR30026">
    <property type="entry name" value="OUTER MEMBRANE PROTEIN TOLC"/>
    <property type="match status" value="1"/>
</dbReference>
<name>A0A6C0GSX4_9BACT</name>
<dbReference type="GO" id="GO:0015562">
    <property type="term" value="F:efflux transmembrane transporter activity"/>
    <property type="evidence" value="ECO:0007669"/>
    <property type="project" value="InterPro"/>
</dbReference>
<keyword evidence="4" id="KW-1134">Transmembrane beta strand</keyword>
<dbReference type="GO" id="GO:0015288">
    <property type="term" value="F:porin activity"/>
    <property type="evidence" value="ECO:0007669"/>
    <property type="project" value="TreeGrafter"/>
</dbReference>
<comment type="subcellular location">
    <subcellularLocation>
        <location evidence="1">Cell outer membrane</location>
    </subcellularLocation>
</comment>
<evidence type="ECO:0000256" key="2">
    <source>
        <dbReference type="ARBA" id="ARBA00007613"/>
    </source>
</evidence>
<proteinExistence type="inferred from homology"/>
<accession>A0A6C0GSX4</accession>
<evidence type="ECO:0000256" key="6">
    <source>
        <dbReference type="ARBA" id="ARBA00023136"/>
    </source>
</evidence>
<keyword evidence="8" id="KW-0175">Coiled coil</keyword>
<dbReference type="Proteomes" id="UP000480178">
    <property type="component" value="Chromosome"/>
</dbReference>
<reference evidence="9 10" key="1">
    <citation type="submission" date="2020-01" db="EMBL/GenBank/DDBJ databases">
        <authorList>
            <person name="Kim M.K."/>
        </authorList>
    </citation>
    <scope>NUCLEOTIDE SEQUENCE [LARGE SCALE GENOMIC DNA]</scope>
    <source>
        <strain evidence="9 10">172606-1</strain>
    </source>
</reference>
<dbReference type="GO" id="GO:1990281">
    <property type="term" value="C:efflux pump complex"/>
    <property type="evidence" value="ECO:0007669"/>
    <property type="project" value="TreeGrafter"/>
</dbReference>
<keyword evidence="3" id="KW-0813">Transport</keyword>
<dbReference type="EMBL" id="CP048222">
    <property type="protein sequence ID" value="QHT71271.1"/>
    <property type="molecule type" value="Genomic_DNA"/>
</dbReference>
<feature type="coiled-coil region" evidence="8">
    <location>
        <begin position="355"/>
        <end position="416"/>
    </location>
</feature>
<dbReference type="KEGG" id="rhoz:GXP67_33770"/>
<evidence type="ECO:0000256" key="1">
    <source>
        <dbReference type="ARBA" id="ARBA00004442"/>
    </source>
</evidence>
<evidence type="ECO:0000256" key="8">
    <source>
        <dbReference type="SAM" id="Coils"/>
    </source>
</evidence>
<dbReference type="GO" id="GO:0009279">
    <property type="term" value="C:cell outer membrane"/>
    <property type="evidence" value="ECO:0007669"/>
    <property type="project" value="UniProtKB-SubCell"/>
</dbReference>
<dbReference type="SUPFAM" id="SSF56954">
    <property type="entry name" value="Outer membrane efflux proteins (OEP)"/>
    <property type="match status" value="1"/>
</dbReference>
<organism evidence="9 10">
    <name type="scientific">Rhodocytophaga rosea</name>
    <dbReference type="NCBI Taxonomy" id="2704465"/>
    <lineage>
        <taxon>Bacteria</taxon>
        <taxon>Pseudomonadati</taxon>
        <taxon>Bacteroidota</taxon>
        <taxon>Cytophagia</taxon>
        <taxon>Cytophagales</taxon>
        <taxon>Rhodocytophagaceae</taxon>
        <taxon>Rhodocytophaga</taxon>
    </lineage>
</organism>
<evidence type="ECO:0000256" key="4">
    <source>
        <dbReference type="ARBA" id="ARBA00022452"/>
    </source>
</evidence>
<dbReference type="PANTHER" id="PTHR30026:SF20">
    <property type="entry name" value="OUTER MEMBRANE PROTEIN TOLC"/>
    <property type="match status" value="1"/>
</dbReference>
<keyword evidence="5" id="KW-0812">Transmembrane</keyword>